<evidence type="ECO:0000256" key="1">
    <source>
        <dbReference type="SAM" id="MobiDB-lite"/>
    </source>
</evidence>
<keyword evidence="2" id="KW-1133">Transmembrane helix</keyword>
<reference evidence="3 4" key="1">
    <citation type="submission" date="2017-05" db="EMBL/GenBank/DDBJ databases">
        <title>Polyphasic characterization of four soil-derived phenanthrene-degrading Acidovorax strains and proposal of Acidovorax phenanthrenivorans sp. nov.</title>
        <authorList>
            <person name="Singleton D.R."/>
            <person name="Lee J."/>
            <person name="Dickey A.N."/>
            <person name="Stroud A."/>
            <person name="Scholl E.H."/>
            <person name="Wright F.A."/>
            <person name="Aitken M.D."/>
        </authorList>
    </citation>
    <scope>NUCLEOTIDE SEQUENCE [LARGE SCALE GENOMIC DNA]</scope>
    <source>
        <strain evidence="3">NA3</strain>
    </source>
</reference>
<evidence type="ECO:0000313" key="3">
    <source>
        <dbReference type="EMBL" id="ART51831.1"/>
    </source>
</evidence>
<evidence type="ECO:0000313" key="4">
    <source>
        <dbReference type="Proteomes" id="UP000194432"/>
    </source>
</evidence>
<sequence>MSANTAQLSRSIAPAKARLMLLVRWLLVLVIAMDLISSPFHAHHHESGPEGYSSHAGQLDAGHSSFEQAPQADELSLHVDSDDADHGGGHSLSALQGAPIQLASPDSAPKLLALVPLFVLFGLITQPVAEALARWRPGRERVPIPLFRTVPPDGRAPPQLHG</sequence>
<dbReference type="EMBL" id="CP021361">
    <property type="protein sequence ID" value="ART51831.1"/>
    <property type="molecule type" value="Genomic_DNA"/>
</dbReference>
<dbReference type="AlphaFoldDB" id="A0A240U364"/>
<dbReference type="KEGG" id="acin:CBP34_09425"/>
<dbReference type="Proteomes" id="UP000194432">
    <property type="component" value="Chromosome 1"/>
</dbReference>
<protein>
    <submittedName>
        <fullName evidence="3">Uncharacterized protein</fullName>
    </submittedName>
</protein>
<evidence type="ECO:0000256" key="2">
    <source>
        <dbReference type="SAM" id="Phobius"/>
    </source>
</evidence>
<dbReference type="RefSeq" id="WP_094097866.1">
    <property type="nucleotide sequence ID" value="NZ_CP021361.1"/>
</dbReference>
<organism evidence="3 4">
    <name type="scientific">Acidovorax carolinensis</name>
    <dbReference type="NCBI Taxonomy" id="553814"/>
    <lineage>
        <taxon>Bacteria</taxon>
        <taxon>Pseudomonadati</taxon>
        <taxon>Pseudomonadota</taxon>
        <taxon>Betaproteobacteria</taxon>
        <taxon>Burkholderiales</taxon>
        <taxon>Comamonadaceae</taxon>
        <taxon>Acidovorax</taxon>
    </lineage>
</organism>
<gene>
    <name evidence="3" type="ORF">CBP34_09425</name>
</gene>
<feature type="region of interest" description="Disordered" evidence="1">
    <location>
        <begin position="44"/>
        <end position="73"/>
    </location>
</feature>
<keyword evidence="4" id="KW-1185">Reference proteome</keyword>
<feature type="transmembrane region" description="Helical" evidence="2">
    <location>
        <begin position="21"/>
        <end position="42"/>
    </location>
</feature>
<proteinExistence type="predicted"/>
<feature type="transmembrane region" description="Helical" evidence="2">
    <location>
        <begin position="111"/>
        <end position="133"/>
    </location>
</feature>
<name>A0A240U364_9BURK</name>
<keyword evidence="2" id="KW-0472">Membrane</keyword>
<accession>A0A240U364</accession>
<keyword evidence="2" id="KW-0812">Transmembrane</keyword>